<protein>
    <recommendedName>
        <fullName evidence="5">Dynactin subunit 5</fullName>
    </recommendedName>
</protein>
<keyword evidence="7" id="KW-1185">Reference proteome</keyword>
<dbReference type="Proteomes" id="UP000031036">
    <property type="component" value="Unassembled WGS sequence"/>
</dbReference>
<dbReference type="InterPro" id="IPR047125">
    <property type="entry name" value="DCTN5"/>
</dbReference>
<dbReference type="SUPFAM" id="SSF51161">
    <property type="entry name" value="Trimeric LpxA-like enzymes"/>
    <property type="match status" value="1"/>
</dbReference>
<dbReference type="InterPro" id="IPR011004">
    <property type="entry name" value="Trimer_LpxA-like_sf"/>
</dbReference>
<evidence type="ECO:0000313" key="7">
    <source>
        <dbReference type="Proteomes" id="UP000031036"/>
    </source>
</evidence>
<comment type="subcellular location">
    <subcellularLocation>
        <location evidence="1">Cytoplasm</location>
        <location evidence="1">Cytoskeleton</location>
    </subcellularLocation>
</comment>
<evidence type="ECO:0000256" key="4">
    <source>
        <dbReference type="ARBA" id="ARBA00034706"/>
    </source>
</evidence>
<organism evidence="6 7">
    <name type="scientific">Toxocara canis</name>
    <name type="common">Canine roundworm</name>
    <dbReference type="NCBI Taxonomy" id="6265"/>
    <lineage>
        <taxon>Eukaryota</taxon>
        <taxon>Metazoa</taxon>
        <taxon>Ecdysozoa</taxon>
        <taxon>Nematoda</taxon>
        <taxon>Chromadorea</taxon>
        <taxon>Rhabditida</taxon>
        <taxon>Spirurina</taxon>
        <taxon>Ascaridomorpha</taxon>
        <taxon>Ascaridoidea</taxon>
        <taxon>Toxocaridae</taxon>
        <taxon>Toxocara</taxon>
    </lineage>
</organism>
<dbReference type="PANTHER" id="PTHR46126">
    <property type="entry name" value="DYNACTIN SUBUNIT 5"/>
    <property type="match status" value="1"/>
</dbReference>
<proteinExistence type="inferred from homology"/>
<evidence type="ECO:0000256" key="3">
    <source>
        <dbReference type="ARBA" id="ARBA00023212"/>
    </source>
</evidence>
<evidence type="ECO:0000256" key="2">
    <source>
        <dbReference type="ARBA" id="ARBA00022490"/>
    </source>
</evidence>
<evidence type="ECO:0000256" key="5">
    <source>
        <dbReference type="ARBA" id="ARBA00034865"/>
    </source>
</evidence>
<keyword evidence="2" id="KW-0963">Cytoplasm</keyword>
<dbReference type="STRING" id="6265.A0A0B2W014"/>
<keyword evidence="3" id="KW-0206">Cytoskeleton</keyword>
<sequence length="256" mass="27884">MDLQPVHYDKSEYVETATGNKVNRKSKLYGSQNIILNGKSILMKDCVLRGDMNSIRAGKYCVVGERTVIRPSYKRFSKGLTFFPVHIGDHVFIENDCVIMAAQIGGYVHIGHHTIVGRSVILRDCVQVLPDTVVPPDAVIPPFSIVGGNPGMTIFLILVFRKSLDCVIMAAQIGGYVHIGHHTIVGRSVILRDCVQVLPDTVVPPDAVIPPFSIVGGNPGVIVGELPESTQELMMQATRTFYDGFTPGVKDTTIVA</sequence>
<dbReference type="AlphaFoldDB" id="A0A0B2W014"/>
<dbReference type="OrthoDB" id="417208at2759"/>
<dbReference type="Pfam" id="PF21711">
    <property type="entry name" value="DCTN5"/>
    <property type="match status" value="2"/>
</dbReference>
<name>A0A0B2W014_TOXCA</name>
<dbReference type="GO" id="GO:0005869">
    <property type="term" value="C:dynactin complex"/>
    <property type="evidence" value="ECO:0007669"/>
    <property type="project" value="TreeGrafter"/>
</dbReference>
<comment type="caution">
    <text evidence="6">The sequence shown here is derived from an EMBL/GenBank/DDBJ whole genome shotgun (WGS) entry which is preliminary data.</text>
</comment>
<dbReference type="OMA" id="HIGHHTI"/>
<dbReference type="CDD" id="cd03359">
    <property type="entry name" value="LbH_Dynactin_5"/>
    <property type="match status" value="1"/>
</dbReference>
<evidence type="ECO:0000256" key="1">
    <source>
        <dbReference type="ARBA" id="ARBA00004245"/>
    </source>
</evidence>
<dbReference type="PANTHER" id="PTHR46126:SF1">
    <property type="entry name" value="DYNACTIN SUBUNIT 5"/>
    <property type="match status" value="1"/>
</dbReference>
<dbReference type="Gene3D" id="2.160.10.10">
    <property type="entry name" value="Hexapeptide repeat proteins"/>
    <property type="match status" value="2"/>
</dbReference>
<evidence type="ECO:0000313" key="6">
    <source>
        <dbReference type="EMBL" id="KHN86957.1"/>
    </source>
</evidence>
<gene>
    <name evidence="6" type="primary">Dctn5</name>
    <name evidence="6" type="ORF">Tcan_02828</name>
</gene>
<comment type="similarity">
    <text evidence="4">Belongs to the dynactin subunits 5/6 family. Dynactin subunit 5 subfamily.</text>
</comment>
<reference evidence="6 7" key="1">
    <citation type="submission" date="2014-11" db="EMBL/GenBank/DDBJ databases">
        <title>Genetic blueprint of the zoonotic pathogen Toxocara canis.</title>
        <authorList>
            <person name="Zhu X.-Q."/>
            <person name="Korhonen P.K."/>
            <person name="Cai H."/>
            <person name="Young N.D."/>
            <person name="Nejsum P."/>
            <person name="von Samson-Himmelstjerna G."/>
            <person name="Boag P.R."/>
            <person name="Tan P."/>
            <person name="Li Q."/>
            <person name="Min J."/>
            <person name="Yang Y."/>
            <person name="Wang X."/>
            <person name="Fang X."/>
            <person name="Hall R.S."/>
            <person name="Hofmann A."/>
            <person name="Sternberg P.W."/>
            <person name="Jex A.R."/>
            <person name="Gasser R.B."/>
        </authorList>
    </citation>
    <scope>NUCLEOTIDE SEQUENCE [LARGE SCALE GENOMIC DNA]</scope>
    <source>
        <strain evidence="6">PN_DK_2014</strain>
    </source>
</reference>
<dbReference type="EMBL" id="JPKZ01000504">
    <property type="protein sequence ID" value="KHN86957.1"/>
    <property type="molecule type" value="Genomic_DNA"/>
</dbReference>
<accession>A0A0B2W014</accession>